<name>A0ABN4JHC0_9BURK</name>
<sequence length="384" mass="42260">MEMSLVQGDLGFHLQRRVRLIPAVGMGAWRRALIFAAVSWLPLAVWAVLTGRALQGTGDDTLTAHFGIHVRCLVAIPLLVAAEGVAQKMMPPLLKYFVESGVVTEQTAPEFRRQLSRVAHLRDLSLPWVVIFAVAIACSTIGALYGRAEDLAWMNQGERVRDITFGGWWFVLVIRPLFTVLLLAWLWRVCLLFVLLLKIGKLPLALVPSHPDRVGGLSFVEHMAFMFSPVAFAISAVVAASFAHEVVYHGASAMQMKTLLISSAVLISLVFLIPFLPLGIPLGRLKRRAAFEYGSLVAHHDRLVHQRWILHRDVGRPEILDAPELGPVADVHAIYDAVVHMRSIPLSKVSIVAIVVPATLPMLYVAAMQLPLSAVLGKVFKALI</sequence>
<evidence type="ECO:0000313" key="2">
    <source>
        <dbReference type="EMBL" id="ALS60370.1"/>
    </source>
</evidence>
<keyword evidence="1" id="KW-0472">Membrane</keyword>
<feature type="transmembrane region" description="Helical" evidence="1">
    <location>
        <begin position="218"/>
        <end position="239"/>
    </location>
</feature>
<dbReference type="EMBL" id="CP013480">
    <property type="protein sequence ID" value="ALS60370.1"/>
    <property type="molecule type" value="Genomic_DNA"/>
</dbReference>
<organism evidence="2 3">
    <name type="scientific">Pandoraea norimbergensis</name>
    <dbReference type="NCBI Taxonomy" id="93219"/>
    <lineage>
        <taxon>Bacteria</taxon>
        <taxon>Pseudomonadati</taxon>
        <taxon>Pseudomonadota</taxon>
        <taxon>Betaproteobacteria</taxon>
        <taxon>Burkholderiales</taxon>
        <taxon>Burkholderiaceae</taxon>
        <taxon>Pandoraea</taxon>
    </lineage>
</organism>
<evidence type="ECO:0000256" key="1">
    <source>
        <dbReference type="SAM" id="Phobius"/>
    </source>
</evidence>
<reference evidence="3" key="1">
    <citation type="submission" date="2015-12" db="EMBL/GenBank/DDBJ databases">
        <title>Complete genome sequence of Pandoraea norimbergensis DSM 11628.</title>
        <authorList>
            <person name="Ee R."/>
            <person name="Lim Y.-L."/>
            <person name="Yong D."/>
            <person name="Yin W.-F."/>
            <person name="Chan K.-G."/>
        </authorList>
    </citation>
    <scope>NUCLEOTIDE SEQUENCE [LARGE SCALE GENOMIC DNA]</scope>
    <source>
        <strain evidence="3">DSM 11628</strain>
    </source>
</reference>
<evidence type="ECO:0008006" key="4">
    <source>
        <dbReference type="Google" id="ProtNLM"/>
    </source>
</evidence>
<keyword evidence="1" id="KW-1133">Transmembrane helix</keyword>
<feature type="transmembrane region" description="Helical" evidence="1">
    <location>
        <begin position="259"/>
        <end position="280"/>
    </location>
</feature>
<keyword evidence="3" id="KW-1185">Reference proteome</keyword>
<protein>
    <recommendedName>
        <fullName evidence="4">ABC transmembrane type-1 domain-containing protein</fullName>
    </recommendedName>
</protein>
<evidence type="ECO:0000313" key="3">
    <source>
        <dbReference type="Proteomes" id="UP000060277"/>
    </source>
</evidence>
<feature type="transmembrane region" description="Helical" evidence="1">
    <location>
        <begin position="168"/>
        <end position="197"/>
    </location>
</feature>
<accession>A0ABN4JHC0</accession>
<feature type="transmembrane region" description="Helical" evidence="1">
    <location>
        <begin position="66"/>
        <end position="86"/>
    </location>
</feature>
<proteinExistence type="predicted"/>
<dbReference type="Proteomes" id="UP000060277">
    <property type="component" value="Chromosome"/>
</dbReference>
<gene>
    <name evidence="2" type="ORF">AT302_11910</name>
</gene>
<feature type="transmembrane region" description="Helical" evidence="1">
    <location>
        <begin position="126"/>
        <end position="148"/>
    </location>
</feature>
<keyword evidence="1" id="KW-0812">Transmembrane</keyword>
<feature type="transmembrane region" description="Helical" evidence="1">
    <location>
        <begin position="32"/>
        <end position="54"/>
    </location>
</feature>